<dbReference type="EMBL" id="JAWQEG010000579">
    <property type="protein sequence ID" value="KAK3888181.1"/>
    <property type="molecule type" value="Genomic_DNA"/>
</dbReference>
<evidence type="ECO:0000256" key="1">
    <source>
        <dbReference type="SAM" id="MobiDB-lite"/>
    </source>
</evidence>
<dbReference type="Proteomes" id="UP001286313">
    <property type="component" value="Unassembled WGS sequence"/>
</dbReference>
<dbReference type="AlphaFoldDB" id="A0AAE1GAG2"/>
<gene>
    <name evidence="2" type="ORF">Pcinc_007712</name>
</gene>
<protein>
    <submittedName>
        <fullName evidence="2">Uncharacterized protein</fullName>
    </submittedName>
</protein>
<sequence length="109" mass="12957">MESLKDKLATKDLEIELINQEIRTAYSIIDQQQHKIVTLEKRTERDDRESELEPDPETMLNNLLTPNNTQQQRLHERISVIERQQARDIQASQVSRSTYSQHSTTRRWL</sequence>
<feature type="region of interest" description="Disordered" evidence="1">
    <location>
        <begin position="40"/>
        <end position="63"/>
    </location>
</feature>
<feature type="compositionally biased region" description="Polar residues" evidence="1">
    <location>
        <begin position="90"/>
        <end position="103"/>
    </location>
</feature>
<name>A0AAE1GAG2_PETCI</name>
<accession>A0AAE1GAG2</accession>
<feature type="region of interest" description="Disordered" evidence="1">
    <location>
        <begin position="86"/>
        <end position="109"/>
    </location>
</feature>
<organism evidence="2 3">
    <name type="scientific">Petrolisthes cinctipes</name>
    <name type="common">Flat porcelain crab</name>
    <dbReference type="NCBI Taxonomy" id="88211"/>
    <lineage>
        <taxon>Eukaryota</taxon>
        <taxon>Metazoa</taxon>
        <taxon>Ecdysozoa</taxon>
        <taxon>Arthropoda</taxon>
        <taxon>Crustacea</taxon>
        <taxon>Multicrustacea</taxon>
        <taxon>Malacostraca</taxon>
        <taxon>Eumalacostraca</taxon>
        <taxon>Eucarida</taxon>
        <taxon>Decapoda</taxon>
        <taxon>Pleocyemata</taxon>
        <taxon>Anomura</taxon>
        <taxon>Galatheoidea</taxon>
        <taxon>Porcellanidae</taxon>
        <taxon>Petrolisthes</taxon>
    </lineage>
</organism>
<reference evidence="2" key="1">
    <citation type="submission" date="2023-10" db="EMBL/GenBank/DDBJ databases">
        <title>Genome assemblies of two species of porcelain crab, Petrolisthes cinctipes and Petrolisthes manimaculis (Anomura: Porcellanidae).</title>
        <authorList>
            <person name="Angst P."/>
        </authorList>
    </citation>
    <scope>NUCLEOTIDE SEQUENCE</scope>
    <source>
        <strain evidence="2">PB745_01</strain>
        <tissue evidence="2">Gill</tissue>
    </source>
</reference>
<comment type="caution">
    <text evidence="2">The sequence shown here is derived from an EMBL/GenBank/DDBJ whole genome shotgun (WGS) entry which is preliminary data.</text>
</comment>
<keyword evidence="3" id="KW-1185">Reference proteome</keyword>
<evidence type="ECO:0000313" key="2">
    <source>
        <dbReference type="EMBL" id="KAK3888181.1"/>
    </source>
</evidence>
<evidence type="ECO:0000313" key="3">
    <source>
        <dbReference type="Proteomes" id="UP001286313"/>
    </source>
</evidence>
<proteinExistence type="predicted"/>